<accession>A0ACB6RLF0</accession>
<reference evidence="1" key="1">
    <citation type="journal article" date="2020" name="Stud. Mycol.">
        <title>101 Dothideomycetes genomes: a test case for predicting lifestyles and emergence of pathogens.</title>
        <authorList>
            <person name="Haridas S."/>
            <person name="Albert R."/>
            <person name="Binder M."/>
            <person name="Bloem J."/>
            <person name="Labutti K."/>
            <person name="Salamov A."/>
            <person name="Andreopoulos B."/>
            <person name="Baker S."/>
            <person name="Barry K."/>
            <person name="Bills G."/>
            <person name="Bluhm B."/>
            <person name="Cannon C."/>
            <person name="Castanera R."/>
            <person name="Culley D."/>
            <person name="Daum C."/>
            <person name="Ezra D."/>
            <person name="Gonzalez J."/>
            <person name="Henrissat B."/>
            <person name="Kuo A."/>
            <person name="Liang C."/>
            <person name="Lipzen A."/>
            <person name="Lutzoni F."/>
            <person name="Magnuson J."/>
            <person name="Mondo S."/>
            <person name="Nolan M."/>
            <person name="Ohm R."/>
            <person name="Pangilinan J."/>
            <person name="Park H.-J."/>
            <person name="Ramirez L."/>
            <person name="Alfaro M."/>
            <person name="Sun H."/>
            <person name="Tritt A."/>
            <person name="Yoshinaga Y."/>
            <person name="Zwiers L.-H."/>
            <person name="Turgeon B."/>
            <person name="Goodwin S."/>
            <person name="Spatafora J."/>
            <person name="Crous P."/>
            <person name="Grigoriev I."/>
        </authorList>
    </citation>
    <scope>NUCLEOTIDE SEQUENCE</scope>
    <source>
        <strain evidence="1">CBS 525.71</strain>
    </source>
</reference>
<organism evidence="1 2">
    <name type="scientific">Macroventuria anomochaeta</name>
    <dbReference type="NCBI Taxonomy" id="301207"/>
    <lineage>
        <taxon>Eukaryota</taxon>
        <taxon>Fungi</taxon>
        <taxon>Dikarya</taxon>
        <taxon>Ascomycota</taxon>
        <taxon>Pezizomycotina</taxon>
        <taxon>Dothideomycetes</taxon>
        <taxon>Pleosporomycetidae</taxon>
        <taxon>Pleosporales</taxon>
        <taxon>Pleosporineae</taxon>
        <taxon>Didymellaceae</taxon>
        <taxon>Macroventuria</taxon>
    </lineage>
</organism>
<gene>
    <name evidence="1" type="ORF">BU25DRAFT_210998</name>
</gene>
<evidence type="ECO:0000313" key="2">
    <source>
        <dbReference type="Proteomes" id="UP000799754"/>
    </source>
</evidence>
<sequence>MERGNHQAKDIMLQLDIFLSLLLLSLSNLYQWSRSKSEIFLTSTTTPLRANSITRRGFFAVIFALSCVPPYLIIAQSVHASFVTGLTWLASVVRR</sequence>
<dbReference type="EMBL" id="MU006744">
    <property type="protein sequence ID" value="KAF2622558.1"/>
    <property type="molecule type" value="Genomic_DNA"/>
</dbReference>
<proteinExistence type="predicted"/>
<comment type="caution">
    <text evidence="1">The sequence shown here is derived from an EMBL/GenBank/DDBJ whole genome shotgun (WGS) entry which is preliminary data.</text>
</comment>
<keyword evidence="2" id="KW-1185">Reference proteome</keyword>
<dbReference type="Proteomes" id="UP000799754">
    <property type="component" value="Unassembled WGS sequence"/>
</dbReference>
<protein>
    <submittedName>
        <fullName evidence="1">Uncharacterized protein</fullName>
    </submittedName>
</protein>
<evidence type="ECO:0000313" key="1">
    <source>
        <dbReference type="EMBL" id="KAF2622558.1"/>
    </source>
</evidence>
<name>A0ACB6RLF0_9PLEO</name>